<dbReference type="Gene3D" id="3.50.50.60">
    <property type="entry name" value="FAD/NAD(P)-binding domain"/>
    <property type="match status" value="1"/>
</dbReference>
<reference evidence="1 2" key="2">
    <citation type="submission" date="2018-11" db="EMBL/GenBank/DDBJ databases">
        <authorList>
            <consortium name="Pathogen Informatics"/>
        </authorList>
    </citation>
    <scope>NUCLEOTIDE SEQUENCE [LARGE SCALE GENOMIC DNA]</scope>
</reference>
<evidence type="ECO:0000313" key="2">
    <source>
        <dbReference type="Proteomes" id="UP000267096"/>
    </source>
</evidence>
<accession>A0A0M3JIK8</accession>
<protein>
    <submittedName>
        <fullName evidence="3">Amino_oxidase domain-containing protein</fullName>
    </submittedName>
</protein>
<dbReference type="AlphaFoldDB" id="A0A0M3JIK8"/>
<keyword evidence="2" id="KW-1185">Reference proteome</keyword>
<sequence length="89" mass="10456">LIAKGVIEADNEIVDKWLCVLPFGYPIPTIGRDDELRRIHRILQEHNLYSRGRFGGWKYEISNQDHSFAMGMQWVNYLLYGIPETLYTL</sequence>
<evidence type="ECO:0000313" key="3">
    <source>
        <dbReference type="WBParaSite" id="ASIM_0000747401-mRNA-1"/>
    </source>
</evidence>
<evidence type="ECO:0000313" key="1">
    <source>
        <dbReference type="EMBL" id="VDK28805.1"/>
    </source>
</evidence>
<name>A0A0M3JIK8_ANISI</name>
<organism evidence="3">
    <name type="scientific">Anisakis simplex</name>
    <name type="common">Herring worm</name>
    <dbReference type="NCBI Taxonomy" id="6269"/>
    <lineage>
        <taxon>Eukaryota</taxon>
        <taxon>Metazoa</taxon>
        <taxon>Ecdysozoa</taxon>
        <taxon>Nematoda</taxon>
        <taxon>Chromadorea</taxon>
        <taxon>Rhabditida</taxon>
        <taxon>Spirurina</taxon>
        <taxon>Ascaridomorpha</taxon>
        <taxon>Ascaridoidea</taxon>
        <taxon>Anisakidae</taxon>
        <taxon>Anisakis</taxon>
        <taxon>Anisakis simplex complex</taxon>
    </lineage>
</organism>
<dbReference type="OrthoDB" id="38045at2759"/>
<dbReference type="EMBL" id="UYRR01017166">
    <property type="protein sequence ID" value="VDK28805.1"/>
    <property type="molecule type" value="Genomic_DNA"/>
</dbReference>
<dbReference type="Proteomes" id="UP000267096">
    <property type="component" value="Unassembled WGS sequence"/>
</dbReference>
<dbReference type="WBParaSite" id="ASIM_0000747401-mRNA-1">
    <property type="protein sequence ID" value="ASIM_0000747401-mRNA-1"/>
    <property type="gene ID" value="ASIM_0000747401"/>
</dbReference>
<dbReference type="InterPro" id="IPR036188">
    <property type="entry name" value="FAD/NAD-bd_sf"/>
</dbReference>
<gene>
    <name evidence="1" type="ORF">ASIM_LOCUS7244</name>
</gene>
<proteinExistence type="predicted"/>
<reference evidence="3" key="1">
    <citation type="submission" date="2017-02" db="UniProtKB">
        <authorList>
            <consortium name="WormBaseParasite"/>
        </authorList>
    </citation>
    <scope>IDENTIFICATION</scope>
</reference>